<keyword evidence="3" id="KW-1185">Reference proteome</keyword>
<comment type="caution">
    <text evidence="2">The sequence shown here is derived from an EMBL/GenBank/DDBJ whole genome shotgun (WGS) entry which is preliminary data.</text>
</comment>
<protein>
    <submittedName>
        <fullName evidence="2">Uncharacterized protein DUF2249</fullName>
    </submittedName>
</protein>
<name>A0A4R2I3U5_9GAMM</name>
<accession>A0A4R2I3U5</accession>
<dbReference type="Proteomes" id="UP000294862">
    <property type="component" value="Unassembled WGS sequence"/>
</dbReference>
<dbReference type="Pfam" id="PF10006">
    <property type="entry name" value="DUF2249"/>
    <property type="match status" value="1"/>
</dbReference>
<gene>
    <name evidence="2" type="ORF">EV148_107101</name>
</gene>
<feature type="domain" description="DUF2249" evidence="1">
    <location>
        <begin position="11"/>
        <end position="76"/>
    </location>
</feature>
<proteinExistence type="predicted"/>
<dbReference type="InterPro" id="IPR018720">
    <property type="entry name" value="DUF2249"/>
</dbReference>
<dbReference type="InterPro" id="IPR036868">
    <property type="entry name" value="TusA-like_sf"/>
</dbReference>
<organism evidence="2 3">
    <name type="scientific">Dokdonella fugitiva</name>
    <dbReference type="NCBI Taxonomy" id="328517"/>
    <lineage>
        <taxon>Bacteria</taxon>
        <taxon>Pseudomonadati</taxon>
        <taxon>Pseudomonadota</taxon>
        <taxon>Gammaproteobacteria</taxon>
        <taxon>Lysobacterales</taxon>
        <taxon>Rhodanobacteraceae</taxon>
        <taxon>Dokdonella</taxon>
    </lineage>
</organism>
<dbReference type="RefSeq" id="WP_131998963.1">
    <property type="nucleotide sequence ID" value="NZ_JACGXM010000006.1"/>
</dbReference>
<evidence type="ECO:0000259" key="1">
    <source>
        <dbReference type="Pfam" id="PF10006"/>
    </source>
</evidence>
<evidence type="ECO:0000313" key="3">
    <source>
        <dbReference type="Proteomes" id="UP000294862"/>
    </source>
</evidence>
<sequence length="80" mass="8250">MSVPGAANMPELDLRDLAAPEPLLRALEAADALAPGACVSVLTPLLPYPLLAVLVERGLEADAEALPEGGARVRIGRPRA</sequence>
<dbReference type="AlphaFoldDB" id="A0A4R2I3U5"/>
<dbReference type="SUPFAM" id="SSF64307">
    <property type="entry name" value="SirA-like"/>
    <property type="match status" value="1"/>
</dbReference>
<evidence type="ECO:0000313" key="2">
    <source>
        <dbReference type="EMBL" id="TCO38813.1"/>
    </source>
</evidence>
<dbReference type="EMBL" id="SLWQ01000007">
    <property type="protein sequence ID" value="TCO38813.1"/>
    <property type="molecule type" value="Genomic_DNA"/>
</dbReference>
<reference evidence="2 3" key="1">
    <citation type="journal article" date="2015" name="Stand. Genomic Sci.">
        <title>Genomic Encyclopedia of Bacterial and Archaeal Type Strains, Phase III: the genomes of soil and plant-associated and newly described type strains.</title>
        <authorList>
            <person name="Whitman W.B."/>
            <person name="Woyke T."/>
            <person name="Klenk H.P."/>
            <person name="Zhou Y."/>
            <person name="Lilburn T.G."/>
            <person name="Beck B.J."/>
            <person name="De Vos P."/>
            <person name="Vandamme P."/>
            <person name="Eisen J.A."/>
            <person name="Garrity G."/>
            <person name="Hugenholtz P."/>
            <person name="Kyrpides N.C."/>
        </authorList>
    </citation>
    <scope>NUCLEOTIDE SEQUENCE [LARGE SCALE GENOMIC DNA]</scope>
    <source>
        <strain evidence="2 3">A3</strain>
    </source>
</reference>